<reference evidence="7 8" key="1">
    <citation type="submission" date="2018-10" db="EMBL/GenBank/DDBJ databases">
        <title>Isolation, diversity and antifungal activity of actinobacteria from wheat.</title>
        <authorList>
            <person name="Han C."/>
        </authorList>
    </citation>
    <scope>NUCLEOTIDE SEQUENCE [LARGE SCALE GENOMIC DNA]</scope>
    <source>
        <strain evidence="7 8">NEAU-YY56</strain>
    </source>
</reference>
<evidence type="ECO:0000256" key="2">
    <source>
        <dbReference type="ARBA" id="ARBA00022777"/>
    </source>
</evidence>
<dbReference type="InterPro" id="IPR005561">
    <property type="entry name" value="ANTAR"/>
</dbReference>
<keyword evidence="4" id="KW-0804">Transcription</keyword>
<dbReference type="GO" id="GO:0003723">
    <property type="term" value="F:RNA binding"/>
    <property type="evidence" value="ECO:0007669"/>
    <property type="project" value="InterPro"/>
</dbReference>
<evidence type="ECO:0000256" key="4">
    <source>
        <dbReference type="ARBA" id="ARBA00023163"/>
    </source>
</evidence>
<gene>
    <name evidence="7" type="ORF">EBM89_07085</name>
</gene>
<keyword evidence="1" id="KW-0808">Transferase</keyword>
<dbReference type="Pfam" id="PF03861">
    <property type="entry name" value="ANTAR"/>
    <property type="match status" value="1"/>
</dbReference>
<dbReference type="Proteomes" id="UP000269289">
    <property type="component" value="Unassembled WGS sequence"/>
</dbReference>
<evidence type="ECO:0000313" key="7">
    <source>
        <dbReference type="EMBL" id="RMI12779.1"/>
    </source>
</evidence>
<evidence type="ECO:0000256" key="1">
    <source>
        <dbReference type="ARBA" id="ARBA00022679"/>
    </source>
</evidence>
<feature type="region of interest" description="Disordered" evidence="5">
    <location>
        <begin position="1"/>
        <end position="74"/>
    </location>
</feature>
<dbReference type="InterPro" id="IPR011006">
    <property type="entry name" value="CheY-like_superfamily"/>
</dbReference>
<name>A0A3M2JGR6_9CELL</name>
<feature type="compositionally biased region" description="Basic and acidic residues" evidence="5">
    <location>
        <begin position="1"/>
        <end position="14"/>
    </location>
</feature>
<dbReference type="Gene3D" id="1.10.10.10">
    <property type="entry name" value="Winged helix-like DNA-binding domain superfamily/Winged helix DNA-binding domain"/>
    <property type="match status" value="1"/>
</dbReference>
<keyword evidence="2" id="KW-0418">Kinase</keyword>
<accession>A0A3M2JGR6</accession>
<dbReference type="AlphaFoldDB" id="A0A3M2JGR6"/>
<dbReference type="InterPro" id="IPR003018">
    <property type="entry name" value="GAF"/>
</dbReference>
<sequence>MGGPDDPRRSRDPAARAPHRRTAARRRAGRRGRAEHARLGRRRPGGRLRSADDRRRGRRHPGVAVTDPGDPGATGADLWRADALGELHGMLAATVQVDALLQVIVLRAAAVAGPDVSAAITVRQGGRSAVAAASDAAAAACDHAEQAAQAGPCLEAARIERLITVPDVAADDRWPVWRDATLAVGFGTAAAVPARSVEGNPDLAINLYRPGTGEWQADALAGVQRFAEDAARAVAVAAHVEAQTQVNTDLKRAMASRTVIDQALGVIMAQNRCGPEEAFRILRSASQHRNQKMRDVAADLVAGVSGSAPHAVQEFRERR</sequence>
<proteinExistence type="predicted"/>
<dbReference type="InterPro" id="IPR036388">
    <property type="entry name" value="WH-like_DNA-bd_sf"/>
</dbReference>
<dbReference type="Gene3D" id="3.30.450.40">
    <property type="match status" value="1"/>
</dbReference>
<dbReference type="Pfam" id="PF13185">
    <property type="entry name" value="GAF_2"/>
    <property type="match status" value="1"/>
</dbReference>
<evidence type="ECO:0000256" key="3">
    <source>
        <dbReference type="ARBA" id="ARBA00023015"/>
    </source>
</evidence>
<keyword evidence="3" id="KW-0805">Transcription regulation</keyword>
<dbReference type="GO" id="GO:0016301">
    <property type="term" value="F:kinase activity"/>
    <property type="evidence" value="ECO:0007669"/>
    <property type="project" value="UniProtKB-KW"/>
</dbReference>
<feature type="compositionally biased region" description="Basic residues" evidence="5">
    <location>
        <begin position="17"/>
        <end position="31"/>
    </location>
</feature>
<dbReference type="SUPFAM" id="SSF55781">
    <property type="entry name" value="GAF domain-like"/>
    <property type="match status" value="1"/>
</dbReference>
<comment type="caution">
    <text evidence="7">The sequence shown here is derived from an EMBL/GenBank/DDBJ whole genome shotgun (WGS) entry which is preliminary data.</text>
</comment>
<organism evidence="7 8">
    <name type="scientific">Cellulomonas triticagri</name>
    <dbReference type="NCBI Taxonomy" id="2483352"/>
    <lineage>
        <taxon>Bacteria</taxon>
        <taxon>Bacillati</taxon>
        <taxon>Actinomycetota</taxon>
        <taxon>Actinomycetes</taxon>
        <taxon>Micrococcales</taxon>
        <taxon>Cellulomonadaceae</taxon>
        <taxon>Cellulomonas</taxon>
    </lineage>
</organism>
<dbReference type="SMART" id="SM01012">
    <property type="entry name" value="ANTAR"/>
    <property type="match status" value="1"/>
</dbReference>
<evidence type="ECO:0000313" key="8">
    <source>
        <dbReference type="Proteomes" id="UP000269289"/>
    </source>
</evidence>
<dbReference type="SUPFAM" id="SSF52172">
    <property type="entry name" value="CheY-like"/>
    <property type="match status" value="1"/>
</dbReference>
<evidence type="ECO:0000259" key="6">
    <source>
        <dbReference type="PROSITE" id="PS50921"/>
    </source>
</evidence>
<keyword evidence="8" id="KW-1185">Reference proteome</keyword>
<dbReference type="EMBL" id="RFFI01000029">
    <property type="protein sequence ID" value="RMI12779.1"/>
    <property type="molecule type" value="Genomic_DNA"/>
</dbReference>
<dbReference type="InterPro" id="IPR029016">
    <property type="entry name" value="GAF-like_dom_sf"/>
</dbReference>
<feature type="domain" description="ANTAR" evidence="6">
    <location>
        <begin position="240"/>
        <end position="301"/>
    </location>
</feature>
<evidence type="ECO:0000256" key="5">
    <source>
        <dbReference type="SAM" id="MobiDB-lite"/>
    </source>
</evidence>
<protein>
    <submittedName>
        <fullName evidence="7">ANTAR domain-containing protein</fullName>
    </submittedName>
</protein>
<dbReference type="PROSITE" id="PS50921">
    <property type="entry name" value="ANTAR"/>
    <property type="match status" value="1"/>
</dbReference>